<keyword evidence="2" id="KW-0677">Repeat</keyword>
<dbReference type="InParanoid" id="A0A167N4L4"/>
<comment type="function">
    <text evidence="3">Regulates mitochondrial small subunit maturation by controlling 15S rRNA 5'-end processing. Localizes to the 5' precursor of the 15S rRNA in a position that is subsequently occupied by mS47 in the mature yeast mtSSU. Uses structure and sequence-specific RNA recognition, binding to a single-stranded region of the precursor and specifically recognizing bases -6 to -1. The exchange of Ccm1 for mS47 is coupled to the irreversible removal of precursor rRNA that is accompanied by conformational changes of the mitoribosomal proteins uS5m and mS26. These conformational changes signal completion of 5'-end rRNA processing through protection of the mature 5'-end of the 15S rRNA and stabilization of mS47. The removal of the 5' precursor together with the dissociation of Ccm1 may be catalyzed by the 5'-3' exoribonuclease Pet127. Involved in the specific removal of group I introns in mitochondrial encoded transcripts.</text>
</comment>
<evidence type="ECO:0000256" key="2">
    <source>
        <dbReference type="ARBA" id="ARBA00022737"/>
    </source>
</evidence>
<dbReference type="Gene3D" id="1.25.40.10">
    <property type="entry name" value="Tetratricopeptide repeat domain"/>
    <property type="match status" value="2"/>
</dbReference>
<proteinExistence type="inferred from homology"/>
<dbReference type="Pfam" id="PF13812">
    <property type="entry name" value="PPR_3"/>
    <property type="match status" value="2"/>
</dbReference>
<evidence type="ECO:0000256" key="3">
    <source>
        <dbReference type="ARBA" id="ARBA00044493"/>
    </source>
</evidence>
<dbReference type="RefSeq" id="XP_018293014.1">
    <property type="nucleotide sequence ID" value="XM_018438398.1"/>
</dbReference>
<dbReference type="VEuPathDB" id="FungiDB:PHYBLDRAFT_181001"/>
<evidence type="ECO:0000313" key="5">
    <source>
        <dbReference type="EMBL" id="OAD74974.1"/>
    </source>
</evidence>
<evidence type="ECO:0008006" key="7">
    <source>
        <dbReference type="Google" id="ProtNLM"/>
    </source>
</evidence>
<dbReference type="AlphaFoldDB" id="A0A167N4L4"/>
<dbReference type="STRING" id="763407.A0A167N4L4"/>
<dbReference type="Pfam" id="PF01535">
    <property type="entry name" value="PPR"/>
    <property type="match status" value="1"/>
</dbReference>
<dbReference type="PANTHER" id="PTHR47447">
    <property type="entry name" value="OS03G0856100 PROTEIN"/>
    <property type="match status" value="1"/>
</dbReference>
<dbReference type="PANTHER" id="PTHR47447:SF17">
    <property type="entry name" value="OS12G0638900 PROTEIN"/>
    <property type="match status" value="1"/>
</dbReference>
<protein>
    <recommendedName>
        <fullName evidence="7">Pentacotripeptide-repeat region of PRORP domain-containing protein</fullName>
    </recommendedName>
</protein>
<sequence length="426" mass="47973">MLSRTGQHSILKRASCLFLRSSGLNSRPCISVVATHRLSAWCPTTRSLSFAQPLWTRCYSTNDISNSHLEDKTPIKSDNEESIFEAVRKLENDSFSNVPTYSTAELNALLETLAQKGEAARAQRLFKAFFQNDKYSPTLVTYTYLMLAYINDGNYQMAMDIYYELRDRHEPDESIATPKTVVLDSTLYLTLINALTHHSVSTSPRESDSSGNSYAYTVEDGPDELYNIDGTSQPLLLTALTLFNDMRQLSIKPNADTYIAMLQACGKYEDEYVLEQIHKLIRMDIYFDPTIAVYRALMNAYSQVDNCQQVLEIFDLLPVSSIGNDMVSVALKSCLKNGQAYKAPHVWHSLETIGFTPTSEHVRMYLEALCRSSQGLEIALDLMETIGSSLGDKKPHLEEATVDRLIQYAHTKGESEEKLADIAAWK</sequence>
<organism evidence="5 6">
    <name type="scientific">Phycomyces blakesleeanus (strain ATCC 8743b / DSM 1359 / FGSC 10004 / NBRC 33097 / NRRL 1555)</name>
    <dbReference type="NCBI Taxonomy" id="763407"/>
    <lineage>
        <taxon>Eukaryota</taxon>
        <taxon>Fungi</taxon>
        <taxon>Fungi incertae sedis</taxon>
        <taxon>Mucoromycota</taxon>
        <taxon>Mucoromycotina</taxon>
        <taxon>Mucoromycetes</taxon>
        <taxon>Mucorales</taxon>
        <taxon>Phycomycetaceae</taxon>
        <taxon>Phycomyces</taxon>
    </lineage>
</organism>
<comment type="similarity">
    <text evidence="1">Belongs to the CCM1 family.</text>
</comment>
<dbReference type="Proteomes" id="UP000077315">
    <property type="component" value="Unassembled WGS sequence"/>
</dbReference>
<name>A0A167N4L4_PHYB8</name>
<dbReference type="GeneID" id="28999304"/>
<dbReference type="EMBL" id="KV440978">
    <property type="protein sequence ID" value="OAD74974.1"/>
    <property type="molecule type" value="Genomic_DNA"/>
</dbReference>
<evidence type="ECO:0000256" key="1">
    <source>
        <dbReference type="ARBA" id="ARBA00006192"/>
    </source>
</evidence>
<gene>
    <name evidence="5" type="ORF">PHYBLDRAFT_181001</name>
</gene>
<evidence type="ECO:0000256" key="4">
    <source>
        <dbReference type="ARBA" id="ARBA00044511"/>
    </source>
</evidence>
<dbReference type="InterPro" id="IPR002885">
    <property type="entry name" value="PPR_rpt"/>
</dbReference>
<keyword evidence="6" id="KW-1185">Reference proteome</keyword>
<dbReference type="InterPro" id="IPR011990">
    <property type="entry name" value="TPR-like_helical_dom_sf"/>
</dbReference>
<comment type="subunit">
    <text evidence="4">Binds to mitochondrial small subunit 15S rRNA.</text>
</comment>
<evidence type="ECO:0000313" key="6">
    <source>
        <dbReference type="Proteomes" id="UP000077315"/>
    </source>
</evidence>
<accession>A0A167N4L4</accession>
<dbReference type="OrthoDB" id="185373at2759"/>
<reference evidence="6" key="1">
    <citation type="submission" date="2015-06" db="EMBL/GenBank/DDBJ databases">
        <title>Expansion of signal transduction pathways in fungi by whole-genome duplication.</title>
        <authorList>
            <consortium name="DOE Joint Genome Institute"/>
            <person name="Corrochano L.M."/>
            <person name="Kuo A."/>
            <person name="Marcet-Houben M."/>
            <person name="Polaino S."/>
            <person name="Salamov A."/>
            <person name="Villalobos J.M."/>
            <person name="Alvarez M.I."/>
            <person name="Avalos J."/>
            <person name="Benito E.P."/>
            <person name="Benoit I."/>
            <person name="Burger G."/>
            <person name="Camino L.P."/>
            <person name="Canovas D."/>
            <person name="Cerda-Olmedo E."/>
            <person name="Cheng J.-F."/>
            <person name="Dominguez A."/>
            <person name="Elias M."/>
            <person name="Eslava A.P."/>
            <person name="Glaser F."/>
            <person name="Grimwood J."/>
            <person name="Gutierrez G."/>
            <person name="Heitman J."/>
            <person name="Henrissat B."/>
            <person name="Iturriaga E.A."/>
            <person name="Lang B.F."/>
            <person name="Lavin J.L."/>
            <person name="Lee S."/>
            <person name="Li W."/>
            <person name="Lindquist E."/>
            <person name="Lopez-Garcia S."/>
            <person name="Luque E.M."/>
            <person name="Marcos A.T."/>
            <person name="Martin J."/>
            <person name="McCluskey K."/>
            <person name="Medina H.R."/>
            <person name="Miralles-Duran A."/>
            <person name="Miyazaki A."/>
            <person name="Munoz-Torres E."/>
            <person name="Oguiza J.A."/>
            <person name="Ohm R."/>
            <person name="Olmedo M."/>
            <person name="Orejas M."/>
            <person name="Ortiz-Castellanos L."/>
            <person name="Pisabarro A.G."/>
            <person name="Rodriguez-Romero J."/>
            <person name="Ruiz-Herrera J."/>
            <person name="Ruiz-Vazquez R."/>
            <person name="Sanz C."/>
            <person name="Schackwitz W."/>
            <person name="Schmutz J."/>
            <person name="Shahriari M."/>
            <person name="Shelest E."/>
            <person name="Silva-Franco F."/>
            <person name="Soanes D."/>
            <person name="Syed K."/>
            <person name="Tagua V.G."/>
            <person name="Talbot N.J."/>
            <person name="Thon M."/>
            <person name="De vries R.P."/>
            <person name="Wiebenga A."/>
            <person name="Yadav J.S."/>
            <person name="Braun E.L."/>
            <person name="Baker S."/>
            <person name="Garre V."/>
            <person name="Horwitz B."/>
            <person name="Torres-Martinez S."/>
            <person name="Idnurm A."/>
            <person name="Herrera-Estrella A."/>
            <person name="Gabaldon T."/>
            <person name="Grigoriev I.V."/>
        </authorList>
    </citation>
    <scope>NUCLEOTIDE SEQUENCE [LARGE SCALE GENOMIC DNA]</scope>
    <source>
        <strain evidence="6">NRRL 1555(-)</strain>
    </source>
</reference>